<keyword evidence="1" id="KW-0472">Membrane</keyword>
<keyword evidence="1" id="KW-0812">Transmembrane</keyword>
<dbReference type="SUPFAM" id="SSF55073">
    <property type="entry name" value="Nucleotide cyclase"/>
    <property type="match status" value="1"/>
</dbReference>
<dbReference type="InterPro" id="IPR043128">
    <property type="entry name" value="Rev_trsase/Diguanyl_cyclase"/>
</dbReference>
<name>A0ABY5EAW6_9BACT</name>
<evidence type="ECO:0000259" key="2">
    <source>
        <dbReference type="PROSITE" id="PS50883"/>
    </source>
</evidence>
<dbReference type="InterPro" id="IPR001633">
    <property type="entry name" value="EAL_dom"/>
</dbReference>
<dbReference type="SUPFAM" id="SSF103190">
    <property type="entry name" value="Sensory domain-like"/>
    <property type="match status" value="1"/>
</dbReference>
<sequence length="752" mass="88289">MQKINYRTTYIILYMIGVMFSLFIIGYFSEIKDKTNIKTISSLKIEEKFKTHEELIHEYFEKYENALISLSKNKNLIEYITSNKNEETVKETFLTLNNSFENSFQLRYIDKDGYEKVKIRRDYNLRNNPSIITPNNLLQNKANRYYFHRFINLTKDNVGISKIDLRREFGKEVLPKVSLLRLATPVYDKDDKKNGFVVFSINLETLFNTIRKSTLYDIYLIDNKQRFILHPDDKKGILSNSFKTYLLNDEFGLENAKEIISNLEMKNNDYYSKKISNLNTGQGLKLILKSKFTALLNEQKENEYSIYAILIAISFILLPLIFYFASIPEKLKGKIHTQAITDPITQLPNRACLFHDLNRKKFEDSIIILIHIDNYDKVQDAYGFKIAEELIKESALFLKQFEYKNSFSKLYKISKATFAFKYHFKTKSKLLSSLDNIHYRLENESFQVINGNFEVLVNSTIAVSNTEKLNNSIEELKEAEIALSDALKEKVDINIYDNTEKKNIQINQENILMVNKIKKAIENDNVIVQFQAIYNNNKNCIDKYETLIRLKIDDKLIFPGEFLDIAKETKKYKKLTMIVIDKSFEYFKDKKDIQFSINLSIEDISDKKIRKHLFNKIKEYDIKDRLVLEIVETEAIDNYENFFFFIKKAKEYGCQIAIDDFGSGYSNYEYIVKLSDYIDFLKIDGSLIIGLDKNSKRQLLIGTLKFLCDNLNIKTIAEYVESKELFDYVKSMGIDYSQGYYIGRSEDEIKIA</sequence>
<dbReference type="InterPro" id="IPR029151">
    <property type="entry name" value="Sensor-like_sf"/>
</dbReference>
<dbReference type="PANTHER" id="PTHR33121">
    <property type="entry name" value="CYCLIC DI-GMP PHOSPHODIESTERASE PDEF"/>
    <property type="match status" value="1"/>
</dbReference>
<protein>
    <submittedName>
        <fullName evidence="3">EAL domain-containing protein</fullName>
    </submittedName>
</protein>
<keyword evidence="1" id="KW-1133">Transmembrane helix</keyword>
<dbReference type="InterPro" id="IPR050706">
    <property type="entry name" value="Cyclic-di-GMP_PDE-like"/>
</dbReference>
<keyword evidence="4" id="KW-1185">Reference proteome</keyword>
<accession>A0ABY5EAW6</accession>
<dbReference type="SMART" id="SM00052">
    <property type="entry name" value="EAL"/>
    <property type="match status" value="1"/>
</dbReference>
<dbReference type="InterPro" id="IPR000160">
    <property type="entry name" value="GGDEF_dom"/>
</dbReference>
<dbReference type="RefSeq" id="WP_254578039.1">
    <property type="nucleotide sequence ID" value="NZ_CP100595.1"/>
</dbReference>
<dbReference type="SMART" id="SM00267">
    <property type="entry name" value="GGDEF"/>
    <property type="match status" value="1"/>
</dbReference>
<dbReference type="PROSITE" id="PS50883">
    <property type="entry name" value="EAL"/>
    <property type="match status" value="1"/>
</dbReference>
<reference evidence="3" key="1">
    <citation type="submission" date="2022-07" db="EMBL/GenBank/DDBJ databases">
        <title>Arcobacter roscoffensis sp. nov., a marine bacterium isolated from coastal seawater collected from Roscoff, France.</title>
        <authorList>
            <person name="Pascual J."/>
            <person name="Lepeaux C."/>
            <person name="Methner A."/>
            <person name="Overmann J."/>
        </authorList>
    </citation>
    <scope>NUCLEOTIDE SEQUENCE</scope>
    <source>
        <strain evidence="3">ARW1-2F2</strain>
    </source>
</reference>
<dbReference type="CDD" id="cd18773">
    <property type="entry name" value="PDC1_HK_sensor"/>
    <property type="match status" value="1"/>
</dbReference>
<organism evidence="3 4">
    <name type="scientific">Arcobacter roscoffensis</name>
    <dbReference type="NCBI Taxonomy" id="2961520"/>
    <lineage>
        <taxon>Bacteria</taxon>
        <taxon>Pseudomonadati</taxon>
        <taxon>Campylobacterota</taxon>
        <taxon>Epsilonproteobacteria</taxon>
        <taxon>Campylobacterales</taxon>
        <taxon>Arcobacteraceae</taxon>
        <taxon>Arcobacter</taxon>
    </lineage>
</organism>
<dbReference type="InterPro" id="IPR029787">
    <property type="entry name" value="Nucleotide_cyclase"/>
</dbReference>
<dbReference type="Pfam" id="PF00990">
    <property type="entry name" value="GGDEF"/>
    <property type="match status" value="1"/>
</dbReference>
<dbReference type="SUPFAM" id="SSF141868">
    <property type="entry name" value="EAL domain-like"/>
    <property type="match status" value="1"/>
</dbReference>
<feature type="transmembrane region" description="Helical" evidence="1">
    <location>
        <begin position="12"/>
        <end position="29"/>
    </location>
</feature>
<dbReference type="Gene3D" id="3.30.70.270">
    <property type="match status" value="1"/>
</dbReference>
<dbReference type="InterPro" id="IPR035919">
    <property type="entry name" value="EAL_sf"/>
</dbReference>
<dbReference type="CDD" id="cd01948">
    <property type="entry name" value="EAL"/>
    <property type="match status" value="1"/>
</dbReference>
<evidence type="ECO:0000313" key="3">
    <source>
        <dbReference type="EMBL" id="UTJ07865.1"/>
    </source>
</evidence>
<dbReference type="Gene3D" id="3.20.20.450">
    <property type="entry name" value="EAL domain"/>
    <property type="match status" value="1"/>
</dbReference>
<dbReference type="PANTHER" id="PTHR33121:SF70">
    <property type="entry name" value="SIGNALING PROTEIN YKOW"/>
    <property type="match status" value="1"/>
</dbReference>
<evidence type="ECO:0000313" key="4">
    <source>
        <dbReference type="Proteomes" id="UP001060012"/>
    </source>
</evidence>
<gene>
    <name evidence="3" type="ORF">NJU99_07145</name>
</gene>
<feature type="transmembrane region" description="Helical" evidence="1">
    <location>
        <begin position="304"/>
        <end position="325"/>
    </location>
</feature>
<feature type="domain" description="EAL" evidence="2">
    <location>
        <begin position="510"/>
        <end position="752"/>
    </location>
</feature>
<dbReference type="Proteomes" id="UP001060012">
    <property type="component" value="Chromosome"/>
</dbReference>
<dbReference type="InterPro" id="IPR048760">
    <property type="entry name" value="VP0354-like_sensor_dom"/>
</dbReference>
<dbReference type="EMBL" id="CP100595">
    <property type="protein sequence ID" value="UTJ07865.1"/>
    <property type="molecule type" value="Genomic_DNA"/>
</dbReference>
<dbReference type="Gene3D" id="3.30.450.20">
    <property type="entry name" value="PAS domain"/>
    <property type="match status" value="1"/>
</dbReference>
<proteinExistence type="predicted"/>
<dbReference type="Pfam" id="PF00563">
    <property type="entry name" value="EAL"/>
    <property type="match status" value="1"/>
</dbReference>
<dbReference type="Pfam" id="PF21623">
    <property type="entry name" value="HK_sensor_dom_bact"/>
    <property type="match status" value="1"/>
</dbReference>
<evidence type="ECO:0000256" key="1">
    <source>
        <dbReference type="SAM" id="Phobius"/>
    </source>
</evidence>